<dbReference type="EMBL" id="BQOL01000001">
    <property type="protein sequence ID" value="GKI17135.1"/>
    <property type="molecule type" value="Genomic_DNA"/>
</dbReference>
<dbReference type="FunFam" id="3.60.110.10:FF:000004">
    <property type="entry name" value="Carbon-nitrogen hydrolase"/>
    <property type="match status" value="1"/>
</dbReference>
<dbReference type="GO" id="GO:0050152">
    <property type="term" value="F:omega-amidase activity"/>
    <property type="evidence" value="ECO:0007669"/>
    <property type="project" value="UniProtKB-EC"/>
</dbReference>
<evidence type="ECO:0000259" key="6">
    <source>
        <dbReference type="PROSITE" id="PS50263"/>
    </source>
</evidence>
<dbReference type="PANTHER" id="PTHR47799:SF1">
    <property type="entry name" value="OMEGA-AMIDASE YAFV"/>
    <property type="match status" value="1"/>
</dbReference>
<dbReference type="Gene3D" id="3.60.110.10">
    <property type="entry name" value="Carbon-nitrogen hydrolase"/>
    <property type="match status" value="1"/>
</dbReference>
<keyword evidence="9" id="KW-1185">Reference proteome</keyword>
<dbReference type="Pfam" id="PF00795">
    <property type="entry name" value="CN_hydrolase"/>
    <property type="match status" value="1"/>
</dbReference>
<protein>
    <recommendedName>
        <fullName evidence="5">Omega-amidase YafV</fullName>
        <ecNumber evidence="3">3.5.1.3</ecNumber>
    </recommendedName>
</protein>
<name>A0A5B5VRW9_9BACT</name>
<evidence type="ECO:0000313" key="9">
    <source>
        <dbReference type="Proteomes" id="UP000324870"/>
    </source>
</evidence>
<dbReference type="Proteomes" id="UP001055105">
    <property type="component" value="Unassembled WGS sequence"/>
</dbReference>
<dbReference type="InterPro" id="IPR036526">
    <property type="entry name" value="C-N_Hydrolase_sf"/>
</dbReference>
<dbReference type="SUPFAM" id="SSF56317">
    <property type="entry name" value="Carbon-nitrogen hydrolase"/>
    <property type="match status" value="1"/>
</dbReference>
<reference evidence="8 9" key="1">
    <citation type="journal article" date="2019" name="Nat. Med.">
        <title>A library of human gut bacterial isolates paired with longitudinal multiomics data enables mechanistic microbiome research.</title>
        <authorList>
            <person name="Poyet M."/>
            <person name="Groussin M."/>
            <person name="Gibbons S.M."/>
            <person name="Avila-Pacheco J."/>
            <person name="Jiang X."/>
            <person name="Kearney S.M."/>
            <person name="Perrotta A.R."/>
            <person name="Berdy B."/>
            <person name="Zhao S."/>
            <person name="Lieberman T.D."/>
            <person name="Swanson P.K."/>
            <person name="Smith M."/>
            <person name="Roesemann S."/>
            <person name="Alexander J.E."/>
            <person name="Rich S.A."/>
            <person name="Livny J."/>
            <person name="Vlamakis H."/>
            <person name="Clish C."/>
            <person name="Bullock K."/>
            <person name="Deik A."/>
            <person name="Scott J."/>
            <person name="Pierce K.A."/>
            <person name="Xavier R.J."/>
            <person name="Alm E.J."/>
        </authorList>
    </citation>
    <scope>NUCLEOTIDE SEQUENCE [LARGE SCALE GENOMIC DNA]</scope>
    <source>
        <strain evidence="8 9">BIOML-A1</strain>
    </source>
</reference>
<evidence type="ECO:0000256" key="4">
    <source>
        <dbReference type="ARBA" id="ARBA00052904"/>
    </source>
</evidence>
<comment type="caution">
    <text evidence="7">The sequence shown here is derived from an EMBL/GenBank/DDBJ whole genome shotgun (WGS) entry which is preliminary data.</text>
</comment>
<evidence type="ECO:0000313" key="10">
    <source>
        <dbReference type="Proteomes" id="UP001055105"/>
    </source>
</evidence>
<dbReference type="PROSITE" id="PS50263">
    <property type="entry name" value="CN_HYDROLASE"/>
    <property type="match status" value="1"/>
</dbReference>
<evidence type="ECO:0000256" key="1">
    <source>
        <dbReference type="ARBA" id="ARBA00010613"/>
    </source>
</evidence>
<dbReference type="InterPro" id="IPR052737">
    <property type="entry name" value="Omega-amidase_YafV"/>
</dbReference>
<evidence type="ECO:0000313" key="8">
    <source>
        <dbReference type="EMBL" id="KAA3160284.1"/>
    </source>
</evidence>
<organism evidence="7 10">
    <name type="scientific">Alistipes finegoldii</name>
    <dbReference type="NCBI Taxonomy" id="214856"/>
    <lineage>
        <taxon>Bacteria</taxon>
        <taxon>Pseudomonadati</taxon>
        <taxon>Bacteroidota</taxon>
        <taxon>Bacteroidia</taxon>
        <taxon>Bacteroidales</taxon>
        <taxon>Rikenellaceae</taxon>
        <taxon>Alistipes</taxon>
    </lineage>
</organism>
<reference evidence="7" key="2">
    <citation type="submission" date="2022-01" db="EMBL/GenBank/DDBJ databases">
        <title>Novel bile acid biosynthetic pathways are enriched in the microbiome of centenarians.</title>
        <authorList>
            <person name="Sato Y."/>
            <person name="Atarashi K."/>
            <person name="Plichta R.D."/>
            <person name="Arai Y."/>
            <person name="Sasajima S."/>
            <person name="Kearney M.S."/>
            <person name="Suda W."/>
            <person name="Takeshita K."/>
            <person name="Sasaki T."/>
            <person name="Okamoto S."/>
            <person name="Skelly N.A."/>
            <person name="Okamura Y."/>
            <person name="Vlamakis H."/>
            <person name="Li Y."/>
            <person name="Tanoue T."/>
            <person name="Takei H."/>
            <person name="Nittono H."/>
            <person name="Narushima S."/>
            <person name="Irie J."/>
            <person name="Itoh H."/>
            <person name="Moriya K."/>
            <person name="Sugiura Y."/>
            <person name="Suematsu M."/>
            <person name="Moritoki N."/>
            <person name="Shibata S."/>
            <person name="Littman R.D."/>
            <person name="Fischbach A.M."/>
            <person name="Uwamino Y."/>
            <person name="Inoue T."/>
            <person name="Honda A."/>
            <person name="Hattori M."/>
            <person name="Murai T."/>
            <person name="Xavier J.R."/>
            <person name="Hirose N."/>
            <person name="Honda K."/>
        </authorList>
    </citation>
    <scope>NUCLEOTIDE SEQUENCE</scope>
    <source>
        <strain evidence="7">CE91-St16</strain>
    </source>
</reference>
<dbReference type="InterPro" id="IPR003010">
    <property type="entry name" value="C-N_Hydrolase"/>
</dbReference>
<dbReference type="Proteomes" id="UP000324870">
    <property type="component" value="Unassembled WGS sequence"/>
</dbReference>
<evidence type="ECO:0000256" key="2">
    <source>
        <dbReference type="ARBA" id="ARBA00022801"/>
    </source>
</evidence>
<dbReference type="RefSeq" id="WP_130062603.1">
    <property type="nucleotide sequence ID" value="NZ_AP025581.1"/>
</dbReference>
<feature type="domain" description="CN hydrolase" evidence="6">
    <location>
        <begin position="3"/>
        <end position="231"/>
    </location>
</feature>
<sequence length="254" mass="28902">MKIRVAICQVDMEWENTARNLKRLEPIVAAADANVVVLPEMFATGFKLRPSCVAEPADGLVVTTMRRWAAQYGRAVVGSVVVAEQERFRNRMFFVKPSGETAWYDKRHLFRPGGEARDYTPGDRRVIVEYMGFRFLLLVCYDLRFPVWSRNRGDYDAILCSASWADDRREVWRTLLRARAIENQCYLAGVNRVGTDPDASYAGDSALIDFAGRTLADAGDRERTLIAEFDSEAQAAFKEKFPAWMDADDFELKC</sequence>
<accession>A0A5B5VRW9</accession>
<dbReference type="AlphaFoldDB" id="A0A5B5VRW9"/>
<evidence type="ECO:0000313" key="7">
    <source>
        <dbReference type="EMBL" id="GKI17135.1"/>
    </source>
</evidence>
<dbReference type="PANTHER" id="PTHR47799">
    <property type="entry name" value="OMEGA-AMIDASE YAFV"/>
    <property type="match status" value="1"/>
</dbReference>
<dbReference type="EC" id="3.5.1.3" evidence="3"/>
<evidence type="ECO:0000256" key="3">
    <source>
        <dbReference type="ARBA" id="ARBA00039118"/>
    </source>
</evidence>
<gene>
    <name evidence="7" type="ORF">CE91St16_00430</name>
    <name evidence="8" type="ORF">F2A26_03480</name>
</gene>
<comment type="similarity">
    <text evidence="1">Belongs to the carbon-nitrogen hydrolase superfamily. NIT1/NIT2 family.</text>
</comment>
<proteinExistence type="inferred from homology"/>
<evidence type="ECO:0000256" key="5">
    <source>
        <dbReference type="ARBA" id="ARBA00072139"/>
    </source>
</evidence>
<comment type="catalytic activity">
    <reaction evidence="4">
        <text>a monoamide of a dicarboxylate + H2O = a dicarboxylate + NH4(+)</text>
        <dbReference type="Rhea" id="RHEA:11716"/>
        <dbReference type="ChEBI" id="CHEBI:15377"/>
        <dbReference type="ChEBI" id="CHEBI:28938"/>
        <dbReference type="ChEBI" id="CHEBI:28965"/>
        <dbReference type="ChEBI" id="CHEBI:77450"/>
        <dbReference type="EC" id="3.5.1.3"/>
    </reaction>
</comment>
<dbReference type="GO" id="GO:0106008">
    <property type="term" value="F:2-oxoglutaramate amidase activity"/>
    <property type="evidence" value="ECO:0007669"/>
    <property type="project" value="TreeGrafter"/>
</dbReference>
<dbReference type="EMBL" id="VVND01000003">
    <property type="protein sequence ID" value="KAA3160284.1"/>
    <property type="molecule type" value="Genomic_DNA"/>
</dbReference>
<keyword evidence="2" id="KW-0378">Hydrolase</keyword>